<keyword evidence="2" id="KW-1185">Reference proteome</keyword>
<protein>
    <submittedName>
        <fullName evidence="1">Uncharacterized protein</fullName>
    </submittedName>
</protein>
<feature type="non-terminal residue" evidence="1">
    <location>
        <position position="1"/>
    </location>
</feature>
<evidence type="ECO:0000313" key="2">
    <source>
        <dbReference type="Proteomes" id="UP000652761"/>
    </source>
</evidence>
<evidence type="ECO:0000313" key="1">
    <source>
        <dbReference type="EMBL" id="MQL94442.1"/>
    </source>
</evidence>
<organism evidence="1 2">
    <name type="scientific">Colocasia esculenta</name>
    <name type="common">Wild taro</name>
    <name type="synonym">Arum esculentum</name>
    <dbReference type="NCBI Taxonomy" id="4460"/>
    <lineage>
        <taxon>Eukaryota</taxon>
        <taxon>Viridiplantae</taxon>
        <taxon>Streptophyta</taxon>
        <taxon>Embryophyta</taxon>
        <taxon>Tracheophyta</taxon>
        <taxon>Spermatophyta</taxon>
        <taxon>Magnoliopsida</taxon>
        <taxon>Liliopsida</taxon>
        <taxon>Araceae</taxon>
        <taxon>Aroideae</taxon>
        <taxon>Colocasieae</taxon>
        <taxon>Colocasia</taxon>
    </lineage>
</organism>
<name>A0A843V7U3_COLES</name>
<dbReference type="AlphaFoldDB" id="A0A843V7U3"/>
<proteinExistence type="predicted"/>
<accession>A0A843V7U3</accession>
<dbReference type="EMBL" id="NMUH01001677">
    <property type="protein sequence ID" value="MQL94442.1"/>
    <property type="molecule type" value="Genomic_DNA"/>
</dbReference>
<comment type="caution">
    <text evidence="1">The sequence shown here is derived from an EMBL/GenBank/DDBJ whole genome shotgun (WGS) entry which is preliminary data.</text>
</comment>
<gene>
    <name evidence="1" type="ORF">Taro_027098</name>
</gene>
<sequence length="141" mass="16020">LFDFLDASYRSAASQCRGATGCRDSPCISMHMGILSHRSSPSRLHVVALRYVATTAAHEGLRNQLLFILPWVYPYLQAISEPLGQGTQVRSHKELLFSSRLEDEKKVPSIISLIEENTTWRYAFTRPENLPRARVIWESTT</sequence>
<dbReference type="Proteomes" id="UP000652761">
    <property type="component" value="Unassembled WGS sequence"/>
</dbReference>
<reference evidence="1" key="1">
    <citation type="submission" date="2017-07" db="EMBL/GenBank/DDBJ databases">
        <title>Taro Niue Genome Assembly and Annotation.</title>
        <authorList>
            <person name="Atibalentja N."/>
            <person name="Keating K."/>
            <person name="Fields C.J."/>
        </authorList>
    </citation>
    <scope>NUCLEOTIDE SEQUENCE</scope>
    <source>
        <strain evidence="1">Niue_2</strain>
        <tissue evidence="1">Leaf</tissue>
    </source>
</reference>